<dbReference type="NCBIfam" id="TIGR00684">
    <property type="entry name" value="narJ"/>
    <property type="match status" value="1"/>
</dbReference>
<dbReference type="PANTHER" id="PTHR43680">
    <property type="entry name" value="NITRATE REDUCTASE MOLYBDENUM COFACTOR ASSEMBLY CHAPERONE"/>
    <property type="match status" value="1"/>
</dbReference>
<dbReference type="PANTHER" id="PTHR43680:SF2">
    <property type="entry name" value="NITRATE REDUCTASE MOLYBDENUM COFACTOR ASSEMBLY CHAPERONE NARJ"/>
    <property type="match status" value="1"/>
</dbReference>
<evidence type="ECO:0000256" key="1">
    <source>
        <dbReference type="ARBA" id="ARBA00023063"/>
    </source>
</evidence>
<keyword evidence="1" id="KW-0534">Nitrate assimilation</keyword>
<dbReference type="STRING" id="349163.Acry_1583"/>
<dbReference type="GO" id="GO:0042128">
    <property type="term" value="P:nitrate assimilation"/>
    <property type="evidence" value="ECO:0007669"/>
    <property type="project" value="UniProtKB-KW"/>
</dbReference>
<dbReference type="RefSeq" id="WP_011942349.1">
    <property type="nucleotide sequence ID" value="NC_009484.1"/>
</dbReference>
<gene>
    <name evidence="3" type="ordered locus">Acry_1583</name>
</gene>
<dbReference type="GO" id="GO:0051082">
    <property type="term" value="F:unfolded protein binding"/>
    <property type="evidence" value="ECO:0007669"/>
    <property type="project" value="InterPro"/>
</dbReference>
<sequence length="218" mass="23509">MRIFKLLSLLLTYPDDALRDAAPDIAHLCRAADALPPDLAERLARLALRIAADDLLDTQERYVALFDQTRSLSLYLFEHVHGESRDRGQAMVDLRAQYEARGLEMAPGELPDFLPLFLEYLDAIPTDEALALLGEIRPIAASLAQRLEKRCSDYAAPLAALLALAPEAAADRAPEATADLVPASPDDEPAAARDAAWADAPIRFTAAPSPAACAGDLP</sequence>
<feature type="compositionally biased region" description="Low complexity" evidence="2">
    <location>
        <begin position="175"/>
        <end position="184"/>
    </location>
</feature>
<dbReference type="InterPro" id="IPR020945">
    <property type="entry name" value="DMSO/NO3_reduct_chaperone"/>
</dbReference>
<accession>A5FYV7</accession>
<dbReference type="Proteomes" id="UP000000245">
    <property type="component" value="Chromosome"/>
</dbReference>
<reference evidence="3 4" key="1">
    <citation type="submission" date="2007-05" db="EMBL/GenBank/DDBJ databases">
        <title>Complete sequence of chromosome of Acidiphilium cryptum JF-5.</title>
        <authorList>
            <consortium name="US DOE Joint Genome Institute"/>
            <person name="Copeland A."/>
            <person name="Lucas S."/>
            <person name="Lapidus A."/>
            <person name="Barry K."/>
            <person name="Detter J.C."/>
            <person name="Glavina del Rio T."/>
            <person name="Hammon N."/>
            <person name="Israni S."/>
            <person name="Dalin E."/>
            <person name="Tice H."/>
            <person name="Pitluck S."/>
            <person name="Sims D."/>
            <person name="Brettin T."/>
            <person name="Bruce D."/>
            <person name="Han C."/>
            <person name="Schmutz J."/>
            <person name="Larimer F."/>
            <person name="Land M."/>
            <person name="Hauser L."/>
            <person name="Kyrpides N."/>
            <person name="Kim E."/>
            <person name="Magnuson T."/>
            <person name="Richardson P."/>
        </authorList>
    </citation>
    <scope>NUCLEOTIDE SEQUENCE [LARGE SCALE GENOMIC DNA]</scope>
    <source>
        <strain evidence="3 4">JF-5</strain>
    </source>
</reference>
<evidence type="ECO:0000256" key="2">
    <source>
        <dbReference type="SAM" id="MobiDB-lite"/>
    </source>
</evidence>
<dbReference type="GO" id="GO:0016530">
    <property type="term" value="F:metallochaperone activity"/>
    <property type="evidence" value="ECO:0007669"/>
    <property type="project" value="TreeGrafter"/>
</dbReference>
<dbReference type="eggNOG" id="COG2180">
    <property type="taxonomic scope" value="Bacteria"/>
</dbReference>
<dbReference type="AlphaFoldDB" id="A5FYV7"/>
<dbReference type="Gene3D" id="1.10.3480.10">
    <property type="entry name" value="TorD-like"/>
    <property type="match status" value="1"/>
</dbReference>
<dbReference type="EMBL" id="CP000697">
    <property type="protein sequence ID" value="ABQ30789.1"/>
    <property type="molecule type" value="Genomic_DNA"/>
</dbReference>
<dbReference type="KEGG" id="acr:Acry_1583"/>
<dbReference type="InterPro" id="IPR003765">
    <property type="entry name" value="NO3_reductase_chaperone_NarJ"/>
</dbReference>
<evidence type="ECO:0000313" key="4">
    <source>
        <dbReference type="Proteomes" id="UP000000245"/>
    </source>
</evidence>
<feature type="region of interest" description="Disordered" evidence="2">
    <location>
        <begin position="175"/>
        <end position="194"/>
    </location>
</feature>
<dbReference type="SUPFAM" id="SSF89155">
    <property type="entry name" value="TorD-like"/>
    <property type="match status" value="1"/>
</dbReference>
<protein>
    <submittedName>
        <fullName evidence="3">Respiratory nitrate reductase chaperone NarJ</fullName>
    </submittedName>
</protein>
<keyword evidence="4" id="KW-1185">Reference proteome</keyword>
<dbReference type="InterPro" id="IPR036411">
    <property type="entry name" value="TorD-like_sf"/>
</dbReference>
<name>A5FYV7_ACICJ</name>
<dbReference type="HOGENOM" id="CLU_084469_0_2_5"/>
<proteinExistence type="predicted"/>
<dbReference type="GO" id="GO:0051131">
    <property type="term" value="P:chaperone-mediated protein complex assembly"/>
    <property type="evidence" value="ECO:0007669"/>
    <property type="project" value="InterPro"/>
</dbReference>
<dbReference type="Pfam" id="PF02613">
    <property type="entry name" value="Nitrate_red_del"/>
    <property type="match status" value="1"/>
</dbReference>
<organism evidence="3 4">
    <name type="scientific">Acidiphilium cryptum (strain JF-5)</name>
    <dbReference type="NCBI Taxonomy" id="349163"/>
    <lineage>
        <taxon>Bacteria</taxon>
        <taxon>Pseudomonadati</taxon>
        <taxon>Pseudomonadota</taxon>
        <taxon>Alphaproteobacteria</taxon>
        <taxon>Acetobacterales</taxon>
        <taxon>Acidocellaceae</taxon>
        <taxon>Acidiphilium</taxon>
    </lineage>
</organism>
<evidence type="ECO:0000313" key="3">
    <source>
        <dbReference type="EMBL" id="ABQ30789.1"/>
    </source>
</evidence>